<dbReference type="AlphaFoldDB" id="A0AAF0XC56"/>
<sequence length="253" mass="29646">MYNPNSENQAKQFEAMENPQNQSNEWEVMAKAWLSTLPEDKTISPDEIQAWLQSNQAHLPDHIKSMAPPQLHQRLASIHSAILQPRQENDVNYDHRFQRTDQWLPVYTWLESIKDTEEVVTSKDVLDWLSANPAVRDDLQSKHSRGHLMHYIKQCHLKILKRRKTLFPLVPSLQHSIVSIPKSYKKEKKFWLLNSSCFLILYLVNSAGNMMNKLPTDSDLYIAKRSEALHKYEMYVNINILCRITFNTIHLVI</sequence>
<evidence type="ECO:0000256" key="1">
    <source>
        <dbReference type="SAM" id="MobiDB-lite"/>
    </source>
</evidence>
<evidence type="ECO:0000256" key="2">
    <source>
        <dbReference type="SAM" id="Phobius"/>
    </source>
</evidence>
<reference evidence="3" key="2">
    <citation type="submission" date="2022-03" db="EMBL/GenBank/DDBJ databases">
        <title>Draft title - Genomic analysis of global carrot germplasm unveils the trajectory of domestication and the origin of high carotenoid orange carrot.</title>
        <authorList>
            <person name="Iorizzo M."/>
            <person name="Ellison S."/>
            <person name="Senalik D."/>
            <person name="Macko-Podgorni A."/>
            <person name="Grzebelus D."/>
            <person name="Bostan H."/>
            <person name="Rolling W."/>
            <person name="Curaba J."/>
            <person name="Simon P."/>
        </authorList>
    </citation>
    <scope>NUCLEOTIDE SEQUENCE</scope>
    <source>
        <tissue evidence="3">Leaf</tissue>
    </source>
</reference>
<feature type="region of interest" description="Disordered" evidence="1">
    <location>
        <begin position="1"/>
        <end position="22"/>
    </location>
</feature>
<feature type="transmembrane region" description="Helical" evidence="2">
    <location>
        <begin position="190"/>
        <end position="208"/>
    </location>
</feature>
<keyword evidence="2" id="KW-0812">Transmembrane</keyword>
<proteinExistence type="predicted"/>
<evidence type="ECO:0000313" key="3">
    <source>
        <dbReference type="EMBL" id="WOH05203.1"/>
    </source>
</evidence>
<keyword evidence="4" id="KW-1185">Reference proteome</keyword>
<organism evidence="3 4">
    <name type="scientific">Daucus carota subsp. sativus</name>
    <name type="common">Carrot</name>
    <dbReference type="NCBI Taxonomy" id="79200"/>
    <lineage>
        <taxon>Eukaryota</taxon>
        <taxon>Viridiplantae</taxon>
        <taxon>Streptophyta</taxon>
        <taxon>Embryophyta</taxon>
        <taxon>Tracheophyta</taxon>
        <taxon>Spermatophyta</taxon>
        <taxon>Magnoliopsida</taxon>
        <taxon>eudicotyledons</taxon>
        <taxon>Gunneridae</taxon>
        <taxon>Pentapetalae</taxon>
        <taxon>asterids</taxon>
        <taxon>campanulids</taxon>
        <taxon>Apiales</taxon>
        <taxon>Apiaceae</taxon>
        <taxon>Apioideae</taxon>
        <taxon>Scandiceae</taxon>
        <taxon>Daucinae</taxon>
        <taxon>Daucus</taxon>
        <taxon>Daucus sect. Daucus</taxon>
    </lineage>
</organism>
<keyword evidence="2" id="KW-0472">Membrane</keyword>
<keyword evidence="2" id="KW-1133">Transmembrane helix</keyword>
<evidence type="ECO:0000313" key="4">
    <source>
        <dbReference type="Proteomes" id="UP000077755"/>
    </source>
</evidence>
<name>A0AAF0XC56_DAUCS</name>
<dbReference type="Proteomes" id="UP000077755">
    <property type="component" value="Chromosome 6"/>
</dbReference>
<accession>A0AAF0XC56</accession>
<gene>
    <name evidence="3" type="ORF">DCAR_0624617</name>
</gene>
<feature type="compositionally biased region" description="Polar residues" evidence="1">
    <location>
        <begin position="1"/>
        <end position="11"/>
    </location>
</feature>
<protein>
    <submittedName>
        <fullName evidence="3">Uncharacterized protein</fullName>
    </submittedName>
</protein>
<reference evidence="3" key="1">
    <citation type="journal article" date="2016" name="Nat. Genet.">
        <title>A high-quality carrot genome assembly provides new insights into carotenoid accumulation and asterid genome evolution.</title>
        <authorList>
            <person name="Iorizzo M."/>
            <person name="Ellison S."/>
            <person name="Senalik D."/>
            <person name="Zeng P."/>
            <person name="Satapoomin P."/>
            <person name="Huang J."/>
            <person name="Bowman M."/>
            <person name="Iovene M."/>
            <person name="Sanseverino W."/>
            <person name="Cavagnaro P."/>
            <person name="Yildiz M."/>
            <person name="Macko-Podgorni A."/>
            <person name="Moranska E."/>
            <person name="Grzebelus E."/>
            <person name="Grzebelus D."/>
            <person name="Ashrafi H."/>
            <person name="Zheng Z."/>
            <person name="Cheng S."/>
            <person name="Spooner D."/>
            <person name="Van Deynze A."/>
            <person name="Simon P."/>
        </authorList>
    </citation>
    <scope>NUCLEOTIDE SEQUENCE</scope>
    <source>
        <tissue evidence="3">Leaf</tissue>
    </source>
</reference>
<dbReference type="EMBL" id="CP093348">
    <property type="protein sequence ID" value="WOH05203.1"/>
    <property type="molecule type" value="Genomic_DNA"/>
</dbReference>